<organism evidence="1 2">
    <name type="scientific">Catalinimonas alkaloidigena</name>
    <dbReference type="NCBI Taxonomy" id="1075417"/>
    <lineage>
        <taxon>Bacteria</taxon>
        <taxon>Pseudomonadati</taxon>
        <taxon>Bacteroidota</taxon>
        <taxon>Cytophagia</taxon>
        <taxon>Cytophagales</taxon>
        <taxon>Catalimonadaceae</taxon>
        <taxon>Catalinimonas</taxon>
    </lineage>
</organism>
<dbReference type="AlphaFoldDB" id="A0A1G9BGI5"/>
<evidence type="ECO:0000313" key="1">
    <source>
        <dbReference type="EMBL" id="SDK38557.1"/>
    </source>
</evidence>
<gene>
    <name evidence="1" type="ORF">SAMN05421823_102608</name>
</gene>
<dbReference type="Proteomes" id="UP000198510">
    <property type="component" value="Unassembled WGS sequence"/>
</dbReference>
<reference evidence="1 2" key="1">
    <citation type="submission" date="2016-10" db="EMBL/GenBank/DDBJ databases">
        <authorList>
            <person name="de Groot N.N."/>
        </authorList>
    </citation>
    <scope>NUCLEOTIDE SEQUENCE [LARGE SCALE GENOMIC DNA]</scope>
    <source>
        <strain evidence="1 2">DSM 25186</strain>
    </source>
</reference>
<accession>A0A1G9BGI5</accession>
<dbReference type="STRING" id="1075417.SAMN05421823_102608"/>
<name>A0A1G9BGI5_9BACT</name>
<protein>
    <submittedName>
        <fullName evidence="1">Uncharacterized protein</fullName>
    </submittedName>
</protein>
<evidence type="ECO:0000313" key="2">
    <source>
        <dbReference type="Proteomes" id="UP000198510"/>
    </source>
</evidence>
<sequence length="233" mass="26969">MSPLRYRGLNFSAQGGYYKESDRVLQHLETYFYYGEVSPNVYKFDINGIAQHLRGDLNYTYLRRLHASASTGPESQPSEKRYRWWVGGTWSTLATYRYHYLYSNNAYNWDVLTNLNLTAQVDRPLRFLRRDFHLAWRAFVPVVGWAARPYFTSSVGEGFLGEDKSHLSAALASGKVVSLNRFFRLNSQWSLTYPIAGGNALRLTYVWDYYTYASQQPVAVAGHALLFSTLFRF</sequence>
<proteinExistence type="predicted"/>
<dbReference type="EMBL" id="FNFO01000002">
    <property type="protein sequence ID" value="SDK38557.1"/>
    <property type="molecule type" value="Genomic_DNA"/>
</dbReference>
<keyword evidence="2" id="KW-1185">Reference proteome</keyword>